<dbReference type="InParanoid" id="A0A6P3EXX6"/>
<dbReference type="AlphaFoldDB" id="A0A6P3EXX6"/>
<dbReference type="GO" id="GO:0001872">
    <property type="term" value="F:(1-&gt;3)-beta-D-glucan binding"/>
    <property type="evidence" value="ECO:0007669"/>
    <property type="project" value="InterPro"/>
</dbReference>
<dbReference type="SUPFAM" id="SSF56436">
    <property type="entry name" value="C-type lectin-like"/>
    <property type="match status" value="1"/>
</dbReference>
<dbReference type="OrthoDB" id="2142683at2759"/>
<name>A0A6P3EXX6_OCTDE</name>
<dbReference type="Gene3D" id="3.10.100.10">
    <property type="entry name" value="Mannose-Binding Protein A, subunit A"/>
    <property type="match status" value="1"/>
</dbReference>
<evidence type="ECO:0000313" key="10">
    <source>
        <dbReference type="RefSeq" id="XP_004626228.1"/>
    </source>
</evidence>
<dbReference type="PANTHER" id="PTHR47218:SF1">
    <property type="entry name" value="C-TYPE LECTIN DOMAIN FAMILY 7 MEMBER A"/>
    <property type="match status" value="1"/>
</dbReference>
<accession>A0A6P3EXX6</accession>
<dbReference type="InterPro" id="IPR016187">
    <property type="entry name" value="CTDL_fold"/>
</dbReference>
<feature type="region of interest" description="Disordered" evidence="6">
    <location>
        <begin position="76"/>
        <end position="99"/>
    </location>
</feature>
<dbReference type="GeneID" id="101570479"/>
<dbReference type="GO" id="GO:0002720">
    <property type="term" value="P:positive regulation of cytokine production involved in immune response"/>
    <property type="evidence" value="ECO:0007669"/>
    <property type="project" value="TreeGrafter"/>
</dbReference>
<dbReference type="CTD" id="64581"/>
<feature type="transmembrane region" description="Helical" evidence="7">
    <location>
        <begin position="45"/>
        <end position="70"/>
    </location>
</feature>
<dbReference type="GO" id="GO:0038187">
    <property type="term" value="F:pattern recognition receptor activity"/>
    <property type="evidence" value="ECO:0007669"/>
    <property type="project" value="TreeGrafter"/>
</dbReference>
<dbReference type="RefSeq" id="XP_004626228.1">
    <property type="nucleotide sequence ID" value="XM_004626171.2"/>
</dbReference>
<dbReference type="PANTHER" id="PTHR47218">
    <property type="entry name" value="C-TYPE LECTIN DOMAIN FAMILY 7 MEMBER A"/>
    <property type="match status" value="1"/>
</dbReference>
<dbReference type="GO" id="GO:0016020">
    <property type="term" value="C:membrane"/>
    <property type="evidence" value="ECO:0007669"/>
    <property type="project" value="UniProtKB-SubCell"/>
</dbReference>
<dbReference type="SMART" id="SM00034">
    <property type="entry name" value="CLECT"/>
    <property type="match status" value="1"/>
</dbReference>
<dbReference type="GO" id="GO:0045087">
    <property type="term" value="P:innate immune response"/>
    <property type="evidence" value="ECO:0007669"/>
    <property type="project" value="TreeGrafter"/>
</dbReference>
<evidence type="ECO:0000313" key="9">
    <source>
        <dbReference type="Proteomes" id="UP000515203"/>
    </source>
</evidence>
<keyword evidence="3" id="KW-0430">Lectin</keyword>
<keyword evidence="9" id="KW-1185">Reference proteome</keyword>
<dbReference type="InterPro" id="IPR001304">
    <property type="entry name" value="C-type_lectin-like"/>
</dbReference>
<comment type="subcellular location">
    <subcellularLocation>
        <location evidence="1">Membrane</location>
        <topology evidence="1">Single-pass membrane protein</topology>
    </subcellularLocation>
</comment>
<proteinExistence type="predicted"/>
<dbReference type="InterPro" id="IPR016186">
    <property type="entry name" value="C-type_lectin-like/link_sf"/>
</dbReference>
<dbReference type="GO" id="GO:0006910">
    <property type="term" value="P:phagocytosis, recognition"/>
    <property type="evidence" value="ECO:0007669"/>
    <property type="project" value="TreeGrafter"/>
</dbReference>
<dbReference type="Proteomes" id="UP000515203">
    <property type="component" value="Unplaced"/>
</dbReference>
<dbReference type="PROSITE" id="PS50041">
    <property type="entry name" value="C_TYPE_LECTIN_2"/>
    <property type="match status" value="1"/>
</dbReference>
<evidence type="ECO:0000256" key="1">
    <source>
        <dbReference type="ARBA" id="ARBA00004167"/>
    </source>
</evidence>
<evidence type="ECO:0000256" key="4">
    <source>
        <dbReference type="ARBA" id="ARBA00022989"/>
    </source>
</evidence>
<keyword evidence="5 7" id="KW-0472">Membrane</keyword>
<dbReference type="Pfam" id="PF00059">
    <property type="entry name" value="Lectin_C"/>
    <property type="match status" value="1"/>
</dbReference>
<evidence type="ECO:0000259" key="8">
    <source>
        <dbReference type="PROSITE" id="PS50041"/>
    </source>
</evidence>
<evidence type="ECO:0000256" key="5">
    <source>
        <dbReference type="ARBA" id="ARBA00023136"/>
    </source>
</evidence>
<keyword evidence="2 7" id="KW-0812">Transmembrane</keyword>
<dbReference type="InterPro" id="IPR042808">
    <property type="entry name" value="CLEC7A"/>
</dbReference>
<dbReference type="CDD" id="cd03593">
    <property type="entry name" value="CLECT_NK_receptors_like"/>
    <property type="match status" value="1"/>
</dbReference>
<dbReference type="GO" id="GO:0043122">
    <property type="term" value="P:regulation of canonical NF-kappaB signal transduction"/>
    <property type="evidence" value="ECO:0007669"/>
    <property type="project" value="TreeGrafter"/>
</dbReference>
<dbReference type="InterPro" id="IPR033992">
    <property type="entry name" value="NKR-like_CTLD"/>
</dbReference>
<evidence type="ECO:0000256" key="6">
    <source>
        <dbReference type="SAM" id="MobiDB-lite"/>
    </source>
</evidence>
<evidence type="ECO:0000256" key="7">
    <source>
        <dbReference type="SAM" id="Phobius"/>
    </source>
</evidence>
<organism evidence="9 10">
    <name type="scientific">Octodon degus</name>
    <name type="common">Degu</name>
    <name type="synonym">Sciurus degus</name>
    <dbReference type="NCBI Taxonomy" id="10160"/>
    <lineage>
        <taxon>Eukaryota</taxon>
        <taxon>Metazoa</taxon>
        <taxon>Chordata</taxon>
        <taxon>Craniata</taxon>
        <taxon>Vertebrata</taxon>
        <taxon>Euteleostomi</taxon>
        <taxon>Mammalia</taxon>
        <taxon>Eutheria</taxon>
        <taxon>Euarchontoglires</taxon>
        <taxon>Glires</taxon>
        <taxon>Rodentia</taxon>
        <taxon>Hystricomorpha</taxon>
        <taxon>Octodontidae</taxon>
        <taxon>Octodon</taxon>
    </lineage>
</organism>
<gene>
    <name evidence="10" type="primary">Clec7a</name>
</gene>
<evidence type="ECO:0000256" key="2">
    <source>
        <dbReference type="ARBA" id="ARBA00022692"/>
    </source>
</evidence>
<sequence length="244" mass="27481">MEYHPDLDMVDEDGYTKLNFSTRGATRRTVSLEKGTSAVSPPWRLIAVLLGILCTVMLVIAVALGFLIFWRSNSGSSSLEKDNSLSRNKEYQNQPTKSSLEENAALTKALKTTGVFSSTCPPNWIAHEKSCYHVIISQDSWHGSKRRCSQLGSHLIKIDTLKEFEFIVGEVSSYTTNSFWIGLSRNQTEAPWLWEDGSTFSNLFQIRSTATEESTTHNCVWIHMGNAYDQSCNIFSFTICEKLL</sequence>
<reference evidence="10" key="1">
    <citation type="submission" date="2025-08" db="UniProtKB">
        <authorList>
            <consortium name="RefSeq"/>
        </authorList>
    </citation>
    <scope>IDENTIFICATION</scope>
</reference>
<dbReference type="GO" id="GO:0071226">
    <property type="term" value="P:cellular response to molecule of fungal origin"/>
    <property type="evidence" value="ECO:0007669"/>
    <property type="project" value="InterPro"/>
</dbReference>
<dbReference type="FunCoup" id="A0A6P3EXX6">
    <property type="interactions" value="111"/>
</dbReference>
<feature type="domain" description="C-type lectin" evidence="8">
    <location>
        <begin position="127"/>
        <end position="241"/>
    </location>
</feature>
<keyword evidence="4 7" id="KW-1133">Transmembrane helix</keyword>
<dbReference type="GO" id="GO:0009986">
    <property type="term" value="C:cell surface"/>
    <property type="evidence" value="ECO:0007669"/>
    <property type="project" value="TreeGrafter"/>
</dbReference>
<feature type="compositionally biased region" description="Basic and acidic residues" evidence="6">
    <location>
        <begin position="79"/>
        <end position="90"/>
    </location>
</feature>
<evidence type="ECO:0000256" key="3">
    <source>
        <dbReference type="ARBA" id="ARBA00022734"/>
    </source>
</evidence>
<protein>
    <submittedName>
        <fullName evidence="10">C-type lectin domain family 7 member A isoform X1</fullName>
    </submittedName>
</protein>